<organism evidence="1 2">
    <name type="scientific">Streptomyces ficellus</name>
    <dbReference type="NCBI Taxonomy" id="1977088"/>
    <lineage>
        <taxon>Bacteria</taxon>
        <taxon>Bacillati</taxon>
        <taxon>Actinomycetota</taxon>
        <taxon>Actinomycetes</taxon>
        <taxon>Kitasatosporales</taxon>
        <taxon>Streptomycetaceae</taxon>
        <taxon>Streptomyces</taxon>
    </lineage>
</organism>
<dbReference type="EMBL" id="JAUEPL010000047">
    <property type="protein sequence ID" value="MDN3297250.1"/>
    <property type="molecule type" value="Genomic_DNA"/>
</dbReference>
<proteinExistence type="predicted"/>
<sequence>MRGRRTAWVSRSRFIHEFRQYIFDDFRYFRGCDVGIIFNENNDEERIVVLVILELFQNFLVGGVPCQWSSSRA</sequence>
<evidence type="ECO:0000313" key="2">
    <source>
        <dbReference type="Proteomes" id="UP001174050"/>
    </source>
</evidence>
<protein>
    <submittedName>
        <fullName evidence="1">Uncharacterized protein</fullName>
    </submittedName>
</protein>
<comment type="caution">
    <text evidence="1">The sequence shown here is derived from an EMBL/GenBank/DDBJ whole genome shotgun (WGS) entry which is preliminary data.</text>
</comment>
<keyword evidence="2" id="KW-1185">Reference proteome</keyword>
<dbReference type="RefSeq" id="WP_290114611.1">
    <property type="nucleotide sequence ID" value="NZ_JAUEPL010000047.1"/>
</dbReference>
<gene>
    <name evidence="1" type="ORF">QWM81_25050</name>
</gene>
<dbReference type="Proteomes" id="UP001174050">
    <property type="component" value="Unassembled WGS sequence"/>
</dbReference>
<evidence type="ECO:0000313" key="1">
    <source>
        <dbReference type="EMBL" id="MDN3297250.1"/>
    </source>
</evidence>
<name>A0ABT7ZCS8_9ACTN</name>
<accession>A0ABT7ZCS8</accession>
<reference evidence="1" key="1">
    <citation type="submission" date="2023-06" db="EMBL/GenBank/DDBJ databases">
        <title>WGS-Sequencing of Streptomyces ficellus isolate 21 collected from sand in Gara Djebilet Iron Mine in Algeria.</title>
        <authorList>
            <person name="Zegers G.P."/>
            <person name="Gomez A."/>
            <person name="Gueddou A."/>
            <person name="Zahara A.F."/>
            <person name="Worth M."/>
            <person name="Sevigny J.L."/>
            <person name="Tisa L."/>
        </authorList>
    </citation>
    <scope>NUCLEOTIDE SEQUENCE</scope>
    <source>
        <strain evidence="1">AS11</strain>
    </source>
</reference>